<dbReference type="SMART" id="SM00220">
    <property type="entry name" value="S_TKc"/>
    <property type="match status" value="1"/>
</dbReference>
<keyword evidence="2" id="KW-0547">Nucleotide-binding</keyword>
<feature type="domain" description="Protein kinase" evidence="5">
    <location>
        <begin position="76"/>
        <end position="373"/>
    </location>
</feature>
<name>A0A1C3ET17_9PLAN</name>
<dbReference type="RefSeq" id="WP_068845641.1">
    <property type="nucleotide sequence ID" value="NZ_LYDR01000027.1"/>
</dbReference>
<dbReference type="GO" id="GO:0004674">
    <property type="term" value="F:protein serine/threonine kinase activity"/>
    <property type="evidence" value="ECO:0007669"/>
    <property type="project" value="TreeGrafter"/>
</dbReference>
<dbReference type="Pfam" id="PF00069">
    <property type="entry name" value="Pkinase"/>
    <property type="match status" value="1"/>
</dbReference>
<evidence type="ECO:0000256" key="4">
    <source>
        <dbReference type="ARBA" id="ARBA00022840"/>
    </source>
</evidence>
<dbReference type="InterPro" id="IPR000719">
    <property type="entry name" value="Prot_kinase_dom"/>
</dbReference>
<reference evidence="6 7" key="1">
    <citation type="submission" date="2016-05" db="EMBL/GenBank/DDBJ databases">
        <title>Genomic and physiological characterization of Planctopirus sp. isolated from fresh water lake.</title>
        <authorList>
            <person name="Subhash Y."/>
            <person name="Ramana C."/>
        </authorList>
    </citation>
    <scope>NUCLEOTIDE SEQUENCE [LARGE SCALE GENOMIC DNA]</scope>
    <source>
        <strain evidence="6 7">JC280</strain>
    </source>
</reference>
<evidence type="ECO:0000259" key="5">
    <source>
        <dbReference type="PROSITE" id="PS50011"/>
    </source>
</evidence>
<evidence type="ECO:0000256" key="3">
    <source>
        <dbReference type="ARBA" id="ARBA00022777"/>
    </source>
</evidence>
<dbReference type="Gene3D" id="1.10.510.10">
    <property type="entry name" value="Transferase(Phosphotransferase) domain 1"/>
    <property type="match status" value="1"/>
</dbReference>
<evidence type="ECO:0000256" key="1">
    <source>
        <dbReference type="ARBA" id="ARBA00022679"/>
    </source>
</evidence>
<gene>
    <name evidence="6" type="ORF">A6X21_16145</name>
</gene>
<keyword evidence="1" id="KW-0808">Transferase</keyword>
<dbReference type="GO" id="GO:0005524">
    <property type="term" value="F:ATP binding"/>
    <property type="evidence" value="ECO:0007669"/>
    <property type="project" value="UniProtKB-KW"/>
</dbReference>
<dbReference type="AlphaFoldDB" id="A0A1C3ET17"/>
<sequence length="798" mass="86750">MREPPSSDLLMQLERLGISSASALVISRRVMQRLSDDLPAFDGLYLNEFVRRKLLTAWQAERIEARQTDSLFVGNYLLRRPLGQHRSPKVFEAHRITDGARVALRVIHADVNELQRIEQALQRLVAALASPMSSRQQPAKFTVDPSTIACPQEVFRMGDWSSTVPPSVGTTQATREHSSGLAVISPFVEGRPLTELLVRRGRFPAAVVQAIGHQLLQALATLESLGFSEGALRLENLRLSSSSRKIVLVDPGIGGILTPVLNLHDTPHPAVLDLAAPERFSHQAAPSAQSDLYAAGCLCWQLLAGRPPFLMGDLFQRVAAHRQRAIPDIAEIAPEVLPQQAKAIALLTQKNPADRPASIREGLELWGPGHASILSRFEKSFRETVPHFDQTHPKPAVSRGLWAAAVLLVAVGVLFTATRNHWDHLWLLAIPAKENAVQQQAATVASPETTSVVPITSGQQQSYLRLSAHTAIIPGKPLPVPSSTGSLLLNESTSYEVAEISFVGDLTLEAAPGVTPQIVIGHEPLKITADTLHLRGIRFLFKPDVSQEDASRLLITLRARNLTVTDCEFILPKDPAGPARAAIAWRPPEQKDATGGVAQFERVLQSGSATLLYAAETPRKVVCSQVLQSESAALVSLGKSTRRSEFLLQVNRCTLRGTTSWLDCQGELASQTGSTPIEIEAIDTVWLPAHEYAAILRWRTASELRADWKNAVRISGEGTILVGHPTICLWDGLAGQTPQLLPEEPTSIQGVLFGEVTFAGPASEDPADSQLVDTTAPLFSAQLPGIDAQQFRRATVSY</sequence>
<organism evidence="6 7">
    <name type="scientific">Planctopirus hydrillae</name>
    <dbReference type="NCBI Taxonomy" id="1841610"/>
    <lineage>
        <taxon>Bacteria</taxon>
        <taxon>Pseudomonadati</taxon>
        <taxon>Planctomycetota</taxon>
        <taxon>Planctomycetia</taxon>
        <taxon>Planctomycetales</taxon>
        <taxon>Planctomycetaceae</taxon>
        <taxon>Planctopirus</taxon>
    </lineage>
</organism>
<dbReference type="PANTHER" id="PTHR43289:SF6">
    <property type="entry name" value="SERINE_THREONINE-PROTEIN KINASE NEKL-3"/>
    <property type="match status" value="1"/>
</dbReference>
<accession>A0A1C3ET17</accession>
<dbReference type="OrthoDB" id="207474at2"/>
<dbReference type="PROSITE" id="PS50011">
    <property type="entry name" value="PROTEIN_KINASE_DOM"/>
    <property type="match status" value="1"/>
</dbReference>
<dbReference type="SUPFAM" id="SSF56112">
    <property type="entry name" value="Protein kinase-like (PK-like)"/>
    <property type="match status" value="1"/>
</dbReference>
<keyword evidence="4" id="KW-0067">ATP-binding</keyword>
<keyword evidence="7" id="KW-1185">Reference proteome</keyword>
<protein>
    <recommendedName>
        <fullName evidence="5">Protein kinase domain-containing protein</fullName>
    </recommendedName>
</protein>
<dbReference type="Proteomes" id="UP000094828">
    <property type="component" value="Unassembled WGS sequence"/>
</dbReference>
<dbReference type="STRING" id="1841610.A6X21_16145"/>
<dbReference type="EMBL" id="LYDR01000027">
    <property type="protein sequence ID" value="ODA36339.1"/>
    <property type="molecule type" value="Genomic_DNA"/>
</dbReference>
<keyword evidence="3" id="KW-0418">Kinase</keyword>
<dbReference type="InterPro" id="IPR011009">
    <property type="entry name" value="Kinase-like_dom_sf"/>
</dbReference>
<proteinExistence type="predicted"/>
<evidence type="ECO:0000256" key="2">
    <source>
        <dbReference type="ARBA" id="ARBA00022741"/>
    </source>
</evidence>
<dbReference type="PANTHER" id="PTHR43289">
    <property type="entry name" value="MITOGEN-ACTIVATED PROTEIN KINASE KINASE KINASE 20-RELATED"/>
    <property type="match status" value="1"/>
</dbReference>
<comment type="caution">
    <text evidence="6">The sequence shown here is derived from an EMBL/GenBank/DDBJ whole genome shotgun (WGS) entry which is preliminary data.</text>
</comment>
<evidence type="ECO:0000313" key="7">
    <source>
        <dbReference type="Proteomes" id="UP000094828"/>
    </source>
</evidence>
<evidence type="ECO:0000313" key="6">
    <source>
        <dbReference type="EMBL" id="ODA36339.1"/>
    </source>
</evidence>